<comment type="caution">
    <text evidence="1">The sequence shown here is derived from an EMBL/GenBank/DDBJ whole genome shotgun (WGS) entry which is preliminary data.</text>
</comment>
<proteinExistence type="predicted"/>
<organism evidence="1 2">
    <name type="scientific">Pseudomonas oryzihabitans</name>
    <dbReference type="NCBI Taxonomy" id="47885"/>
    <lineage>
        <taxon>Bacteria</taxon>
        <taxon>Pseudomonadati</taxon>
        <taxon>Pseudomonadota</taxon>
        <taxon>Gammaproteobacteria</taxon>
        <taxon>Pseudomonadales</taxon>
        <taxon>Pseudomonadaceae</taxon>
        <taxon>Pseudomonas</taxon>
    </lineage>
</organism>
<protein>
    <submittedName>
        <fullName evidence="1">Uncharacterized protein</fullName>
    </submittedName>
</protein>
<dbReference type="Proteomes" id="UP001268036">
    <property type="component" value="Unassembled WGS sequence"/>
</dbReference>
<dbReference type="EMBL" id="JAVJAF010000001">
    <property type="protein sequence ID" value="MDR6235069.1"/>
    <property type="molecule type" value="Genomic_DNA"/>
</dbReference>
<reference evidence="1" key="1">
    <citation type="submission" date="2023-08" db="EMBL/GenBank/DDBJ databases">
        <title>Functional and genomic diversity of the sorghum phyllosphere microbiome.</title>
        <authorList>
            <person name="Shade A."/>
        </authorList>
    </citation>
    <scope>NUCLEOTIDE SEQUENCE</scope>
    <source>
        <strain evidence="1">SORGH_AS_0201</strain>
    </source>
</reference>
<dbReference type="AlphaFoldDB" id="A0AAJ2BIU5"/>
<sequence length="60" mass="6710">MFDVLGRLHPHQDSYGGIGQQEAFQMQTGPAFERFLHGILEIDADAIGTREPRLSLPTRS</sequence>
<evidence type="ECO:0000313" key="2">
    <source>
        <dbReference type="Proteomes" id="UP001268036"/>
    </source>
</evidence>
<gene>
    <name evidence="1" type="ORF">QE440_002810</name>
</gene>
<accession>A0AAJ2BIU5</accession>
<evidence type="ECO:0000313" key="1">
    <source>
        <dbReference type="EMBL" id="MDR6235069.1"/>
    </source>
</evidence>
<name>A0AAJ2BIU5_9PSED</name>